<proteinExistence type="predicted"/>
<dbReference type="EMBL" id="GDHC01015036">
    <property type="protein sequence ID" value="JAQ03593.1"/>
    <property type="molecule type" value="Transcribed_RNA"/>
</dbReference>
<evidence type="ECO:0000313" key="1">
    <source>
        <dbReference type="EMBL" id="JAQ03593.1"/>
    </source>
</evidence>
<name>A0A146L599_LYGHE</name>
<sequence length="795" mass="88503">MGEGDVLRALETWVQHASLLRSAYSTMLFPAFKFLQNCVKIPKKKTSAGQGAEALLERPHYLLHLLLRILLPHVPQVDVRVIVGATWKFTPVHPPTLPPVLQAVRTYVRTCVDNLYAHIVPSSTDTVIPDAHMLQRAQWLHRTQWLQQWRQQQDSWQACHDAPPPHSLPLHHLLYRCFHASLLTGHSDPLCLQLYQLGDSFHTNALRCGETTSSDVNFVLVTAPTTVSLFPVSHCENVHSEPAASLPHIYSIWDDSLHLLRQSTADYFDSLCDADALLAAALNALLHCQLLTNLCVTMHTVVRDTCIQLLLPAPQFTLHHSPPLYNYLSRNCLCNLDALTLPHPAPSFNYFHRDTDTLLHLRSVPLHQLVTSFQVPSAVEHLSDLIATTLQDSLRMHVFFCIPQQTTLLQEASVGALEHQRAILYLLHSFTDLCNTLLRSHDLLQSNIMQVVIDTVVHSYLTNAHNSNLLLTANSVINSSARAVVSDPQLEDAIPHTTSVAPTELYTAPPHELYSHTSCSILNFIRHRNSLLLRDTVRGVLATLTHAQQLPCEFGSLTTIYASSPHEILLKSPAKFALHSQLTPPSPPTHPSVRHILNTFLQRLPFSFNPHFPSSPTVLPFTPSTATLDSTTSDASVGASDASALLARLQQLDHPTLLLEVQHIGRFFFVPYLIVHARTHTHTEALVSCQNSMVVSLVVLTTSMRHSITLYRVSNNAIGSSIASLKPYRFLVLAIDCCNLRKVNRVRSSTWLTGPRSGSGRWMGAGPTHHHTLSQPDTYPSVLPYWGIPLSSACI</sequence>
<reference evidence="1" key="1">
    <citation type="journal article" date="2016" name="Gigascience">
        <title>De novo construction of an expanded transcriptome assembly for the western tarnished plant bug, Lygus hesperus.</title>
        <authorList>
            <person name="Tassone E.E."/>
            <person name="Geib S.M."/>
            <person name="Hall B."/>
            <person name="Fabrick J.A."/>
            <person name="Brent C.S."/>
            <person name="Hull J.J."/>
        </authorList>
    </citation>
    <scope>NUCLEOTIDE SEQUENCE</scope>
</reference>
<accession>A0A146L599</accession>
<organism evidence="1">
    <name type="scientific">Lygus hesperus</name>
    <name type="common">Western plant bug</name>
    <dbReference type="NCBI Taxonomy" id="30085"/>
    <lineage>
        <taxon>Eukaryota</taxon>
        <taxon>Metazoa</taxon>
        <taxon>Ecdysozoa</taxon>
        <taxon>Arthropoda</taxon>
        <taxon>Hexapoda</taxon>
        <taxon>Insecta</taxon>
        <taxon>Pterygota</taxon>
        <taxon>Neoptera</taxon>
        <taxon>Paraneoptera</taxon>
        <taxon>Hemiptera</taxon>
        <taxon>Heteroptera</taxon>
        <taxon>Panheteroptera</taxon>
        <taxon>Cimicomorpha</taxon>
        <taxon>Miridae</taxon>
        <taxon>Mirini</taxon>
        <taxon>Lygus</taxon>
    </lineage>
</organism>
<protein>
    <submittedName>
        <fullName evidence="1">Uncharacterized protein</fullName>
    </submittedName>
</protein>
<gene>
    <name evidence="1" type="ORF">g.43010</name>
</gene>
<dbReference type="AlphaFoldDB" id="A0A146L599"/>